<reference evidence="3 4" key="1">
    <citation type="journal article" date="2013" name="Genome Announc.">
        <title>Draft Genome Sequence of Holospora undulata Strain HU1, a Micronucleus-Specific Symbiont of the Ciliate Paramecium caudatum.</title>
        <authorList>
            <person name="Dohra H."/>
            <person name="Suzuki H."/>
            <person name="Suzuki T."/>
            <person name="Tanaka K."/>
            <person name="Fujishima M."/>
        </authorList>
    </citation>
    <scope>NUCLEOTIDE SEQUENCE [LARGE SCALE GENOMIC DNA]</scope>
    <source>
        <strain evidence="3 4">HU1</strain>
    </source>
</reference>
<name>A0A061JH38_9PROT</name>
<gene>
    <name evidence="3" type="ORF">K737_301070</name>
</gene>
<dbReference type="InterPro" id="IPR029057">
    <property type="entry name" value="PRTase-like"/>
</dbReference>
<dbReference type="Proteomes" id="UP000026922">
    <property type="component" value="Unassembled WGS sequence"/>
</dbReference>
<protein>
    <submittedName>
        <fullName evidence="3">Competence protein F</fullName>
    </submittedName>
</protein>
<evidence type="ECO:0000259" key="2">
    <source>
        <dbReference type="Pfam" id="PF18912"/>
    </source>
</evidence>
<evidence type="ECO:0000313" key="3">
    <source>
        <dbReference type="EMBL" id="ETZ04518.1"/>
    </source>
</evidence>
<organism evidence="3 4">
    <name type="scientific">Holospora undulata HU1</name>
    <dbReference type="NCBI Taxonomy" id="1321371"/>
    <lineage>
        <taxon>Bacteria</taxon>
        <taxon>Pseudomonadati</taxon>
        <taxon>Pseudomonadota</taxon>
        <taxon>Alphaproteobacteria</taxon>
        <taxon>Holosporales</taxon>
        <taxon>Holosporaceae</taxon>
        <taxon>Holospora</taxon>
    </lineage>
</organism>
<evidence type="ECO:0000313" key="4">
    <source>
        <dbReference type="Proteomes" id="UP000026922"/>
    </source>
</evidence>
<proteinExistence type="inferred from homology"/>
<dbReference type="CDD" id="cd06223">
    <property type="entry name" value="PRTases_typeI"/>
    <property type="match status" value="1"/>
</dbReference>
<dbReference type="InterPro" id="IPR000836">
    <property type="entry name" value="PRTase_dom"/>
</dbReference>
<accession>A0A061JH38</accession>
<dbReference type="Gene3D" id="3.40.50.2020">
    <property type="match status" value="1"/>
</dbReference>
<feature type="domain" description="Double zinc ribbon" evidence="2">
    <location>
        <begin position="2"/>
        <end position="57"/>
    </location>
</feature>
<dbReference type="AlphaFoldDB" id="A0A061JH38"/>
<comment type="similarity">
    <text evidence="1">Belongs to the ComF/GntX family.</text>
</comment>
<dbReference type="Pfam" id="PF18912">
    <property type="entry name" value="DZR_2"/>
    <property type="match status" value="1"/>
</dbReference>
<dbReference type="RefSeq" id="WP_006294592.1">
    <property type="nucleotide sequence ID" value="NZ_ARPM03000186.1"/>
</dbReference>
<keyword evidence="4" id="KW-1185">Reference proteome</keyword>
<dbReference type="EMBL" id="ARPM03000186">
    <property type="protein sequence ID" value="ETZ04518.1"/>
    <property type="molecule type" value="Genomic_DNA"/>
</dbReference>
<dbReference type="PANTHER" id="PTHR47505">
    <property type="entry name" value="DNA UTILIZATION PROTEIN YHGH"/>
    <property type="match status" value="1"/>
</dbReference>
<dbReference type="InterPro" id="IPR051910">
    <property type="entry name" value="ComF/GntX_DNA_util-trans"/>
</dbReference>
<dbReference type="InterPro" id="IPR044005">
    <property type="entry name" value="DZR_2"/>
</dbReference>
<sequence>MIKYIFPFRCVLCGIGVSSLGFCQGCWVQTEFISSPLCSVCGDPLEYWAKDALCNVCYAFPSPLVLHRSVWKYGASIKQLIFKFKHSHQIWLTEFFGHQMLRLLLEYCAQTTLIIPVPLHRKRLIQRGFNQALLLARWLSQHTGIPCDYTSLKRVKDTDSQGSKTASERYLNVEGAFQYTPQPFHFSEKVLLIDDVYTTGATLKACTNALKEKKVTTVWGITLSKVVIKEDRHLNSQIVMNHGGNKI</sequence>
<comment type="caution">
    <text evidence="3">The sequence shown here is derived from an EMBL/GenBank/DDBJ whole genome shotgun (WGS) entry which is preliminary data.</text>
</comment>
<evidence type="ECO:0000256" key="1">
    <source>
        <dbReference type="ARBA" id="ARBA00008007"/>
    </source>
</evidence>
<dbReference type="SUPFAM" id="SSF53271">
    <property type="entry name" value="PRTase-like"/>
    <property type="match status" value="1"/>
</dbReference>
<dbReference type="PANTHER" id="PTHR47505:SF1">
    <property type="entry name" value="DNA UTILIZATION PROTEIN YHGH"/>
    <property type="match status" value="1"/>
</dbReference>